<dbReference type="PANTHER" id="PTHR22754:SF32">
    <property type="entry name" value="DISCO-INTERACTING PROTEIN 2"/>
    <property type="match status" value="1"/>
</dbReference>
<dbReference type="InterPro" id="IPR024011">
    <property type="entry name" value="Biosynth_lucif-like_mOase_dom"/>
</dbReference>
<dbReference type="Pfam" id="PF00296">
    <property type="entry name" value="Bac_luciferase"/>
    <property type="match status" value="1"/>
</dbReference>
<dbReference type="FunFam" id="3.40.50.12780:FF:000013">
    <property type="entry name" value="Long-chain-fatty-acid--AMP ligase FadD32"/>
    <property type="match status" value="1"/>
</dbReference>
<evidence type="ECO:0000256" key="1">
    <source>
        <dbReference type="ARBA" id="ARBA00006432"/>
    </source>
</evidence>
<keyword evidence="2" id="KW-0596">Phosphopantetheine</keyword>
<dbReference type="EMBL" id="CP017599">
    <property type="protein sequence ID" value="AOX02681.1"/>
    <property type="molecule type" value="Genomic_DNA"/>
</dbReference>
<dbReference type="GO" id="GO:0071766">
    <property type="term" value="P:Actinobacterium-type cell wall biogenesis"/>
    <property type="evidence" value="ECO:0007669"/>
    <property type="project" value="UniProtKB-ARBA"/>
</dbReference>
<protein>
    <recommendedName>
        <fullName evidence="7">Carrier domain-containing protein</fullName>
    </recommendedName>
</protein>
<dbReference type="GO" id="GO:0006633">
    <property type="term" value="P:fatty acid biosynthetic process"/>
    <property type="evidence" value="ECO:0007669"/>
    <property type="project" value="TreeGrafter"/>
</dbReference>
<sequence length="1114" mass="124212">MSLVDLLGERAQSQPDQIAYIFLLDGETESQSLTYSELDAKARAIASHLQQWQGERALLLYPSGLEFISAFMGCLYAGVVAVPVYPPRRNQKLSRLLNIVNDAQACIALTTTSILADLEQRWASDGELAQLKLVATDTIVANPLGALSVGELNSPRVAPQDLVPLSVTGSSLAFLQYTSGSTGRPKGVMVSHGNIIHNQQIIHQVFGHSKQSIGVSWLPLFHDMGLILNVVQPMYLGFPSILMPPVAFLQKPIRWLKAIYNYRATTSGGPNFAYDLCVKKIPEEQLGNLDLSSWDVAFNGAEPVRAETLNKFGQKFANCGFNYSAFSPCYGMAETTLFATGGQKNHLPVIQAVLAGELEENSVVESDISSPESQKLVAVGRPYLNTTVIIVNPESLTPCEPGKVGEIWVRGGSVTSGYWNRPQATQETFQASLKDTEDGPFLRTGDLGFFSKGELFVTGRLKDLIIIRGRNYYPQDIELTVEKSHPALRSNCGAAFSHQVEGSERLVVVQEVERTYLRKLNIDEVTEAIHQAVSSEHELVIDTIVLLKPGRIPKTSSGKIQRSVCRKQFLDGSLQNIVLTKSVQKVQTQVKGIEFSLLYFSSNSSELTDRKYRLLLEGAKFADQNNFHAVWIPERHFHPFGGLYPEPSVLASAIATITEKIRIRPGSVVLPLQNPVRVAEQWSVVDNLSEGRVDISFARGWNPNDFVLSPSTYANRTEVMFDRIKTVQKLWRGESVCLPNGIGEDTEIKIYPLPCQPELPIWITCTGGKERFVEAGAIGANILTALLFQPIEELAEKIALYRESRSKNGYDPNSGHVTLMLHTFVSEEMEFVRNKVRQPFIEYLQSSVDLWRHDSENLDELTASERDKLLAYAFERYFQITALFGTPSSCLSIVNQLKEIGVDEIACLIDFGIDADSVIGSLDHLNQLRKLANELSDRQTSKEVEWQAMTVNHSLLAVSKKINKDLSETRATQRVSTQVNEDLLLHGLQAKIAQQIAEFFNIVPGKIEFNKSFFSLGINSLKAVEFIENLSENFDISVSPTLLFEYPTIAQLSEYLVEVHEIKISHWMTVAEEESNLLWRDVKQQTYLDSSQGMKPENLEGTEVKESNWIEVEL</sequence>
<dbReference type="Gene3D" id="3.30.300.30">
    <property type="match status" value="1"/>
</dbReference>
<proteinExistence type="inferred from homology"/>
<dbReference type="GO" id="GO:0070566">
    <property type="term" value="F:adenylyltransferase activity"/>
    <property type="evidence" value="ECO:0007669"/>
    <property type="project" value="TreeGrafter"/>
</dbReference>
<evidence type="ECO:0000313" key="9">
    <source>
        <dbReference type="Proteomes" id="UP000177870"/>
    </source>
</evidence>
<dbReference type="GO" id="GO:0005886">
    <property type="term" value="C:plasma membrane"/>
    <property type="evidence" value="ECO:0007669"/>
    <property type="project" value="TreeGrafter"/>
</dbReference>
<dbReference type="InterPro" id="IPR036661">
    <property type="entry name" value="Luciferase-like_sf"/>
</dbReference>
<reference evidence="9" key="1">
    <citation type="submission" date="2016-10" db="EMBL/GenBank/DDBJ databases">
        <title>Comparative genomics uncovers the prolific and rare metabolic potential of the cyanobacterial genus Moorea.</title>
        <authorList>
            <person name="Leao T."/>
            <person name="Castelao G."/>
            <person name="Korobeynikov A."/>
            <person name="Monroe E.A."/>
            <person name="Podell S."/>
            <person name="Glukhov E."/>
            <person name="Allen E."/>
            <person name="Gerwick W.H."/>
            <person name="Gerwick L."/>
        </authorList>
    </citation>
    <scope>NUCLEOTIDE SEQUENCE [LARGE SCALE GENOMIC DNA]</scope>
    <source>
        <strain evidence="9">PAL-8-15-08-1</strain>
    </source>
</reference>
<dbReference type="InterPro" id="IPR045851">
    <property type="entry name" value="AMP-bd_C_sf"/>
</dbReference>
<keyword evidence="3" id="KW-0597">Phosphoprotein</keyword>
<dbReference type="InterPro" id="IPR042099">
    <property type="entry name" value="ANL_N_sf"/>
</dbReference>
<dbReference type="InterPro" id="IPR011251">
    <property type="entry name" value="Luciferase-like_dom"/>
</dbReference>
<evidence type="ECO:0000259" key="7">
    <source>
        <dbReference type="PROSITE" id="PS50075"/>
    </source>
</evidence>
<evidence type="ECO:0000256" key="6">
    <source>
        <dbReference type="ARBA" id="ARBA00023098"/>
    </source>
</evidence>
<dbReference type="SUPFAM" id="SSF56801">
    <property type="entry name" value="Acetyl-CoA synthetase-like"/>
    <property type="match status" value="1"/>
</dbReference>
<dbReference type="PROSITE" id="PS00455">
    <property type="entry name" value="AMP_BINDING"/>
    <property type="match status" value="1"/>
</dbReference>
<keyword evidence="5" id="KW-0276">Fatty acid metabolism</keyword>
<name>A0A1D8TYF2_9CYAN</name>
<evidence type="ECO:0000313" key="8">
    <source>
        <dbReference type="EMBL" id="AOX02681.1"/>
    </source>
</evidence>
<dbReference type="CDD" id="cd05931">
    <property type="entry name" value="FAAL"/>
    <property type="match status" value="1"/>
</dbReference>
<dbReference type="InterPro" id="IPR040097">
    <property type="entry name" value="FAAL/FAAC"/>
</dbReference>
<evidence type="ECO:0000256" key="2">
    <source>
        <dbReference type="ARBA" id="ARBA00022450"/>
    </source>
</evidence>
<dbReference type="Pfam" id="PF23024">
    <property type="entry name" value="AMP-dom_DIP2-like"/>
    <property type="match status" value="1"/>
</dbReference>
<evidence type="ECO:0000256" key="5">
    <source>
        <dbReference type="ARBA" id="ARBA00022832"/>
    </source>
</evidence>
<dbReference type="GO" id="GO:0016705">
    <property type="term" value="F:oxidoreductase activity, acting on paired donors, with incorporation or reduction of molecular oxygen"/>
    <property type="evidence" value="ECO:0007669"/>
    <property type="project" value="InterPro"/>
</dbReference>
<dbReference type="SUPFAM" id="SSF51679">
    <property type="entry name" value="Bacterial luciferase-like"/>
    <property type="match status" value="1"/>
</dbReference>
<keyword evidence="4" id="KW-0436">Ligase</keyword>
<organism evidence="8 9">
    <name type="scientific">Moorena producens PAL-8-15-08-1</name>
    <dbReference type="NCBI Taxonomy" id="1458985"/>
    <lineage>
        <taxon>Bacteria</taxon>
        <taxon>Bacillati</taxon>
        <taxon>Cyanobacteriota</taxon>
        <taxon>Cyanophyceae</taxon>
        <taxon>Coleofasciculales</taxon>
        <taxon>Coleofasciculaceae</taxon>
        <taxon>Moorena</taxon>
    </lineage>
</organism>
<dbReference type="SMART" id="SM01294">
    <property type="entry name" value="PKS_PP_betabranch"/>
    <property type="match status" value="1"/>
</dbReference>
<dbReference type="InterPro" id="IPR009081">
    <property type="entry name" value="PP-bd_ACP"/>
</dbReference>
<dbReference type="Pfam" id="PF00550">
    <property type="entry name" value="PP-binding"/>
    <property type="match status" value="1"/>
</dbReference>
<dbReference type="GO" id="GO:0016874">
    <property type="term" value="F:ligase activity"/>
    <property type="evidence" value="ECO:0007669"/>
    <property type="project" value="UniProtKB-KW"/>
</dbReference>
<comment type="similarity">
    <text evidence="1">Belongs to the ATP-dependent AMP-binding enzyme family.</text>
</comment>
<accession>A0A1D8TYF2</accession>
<dbReference type="InterPro" id="IPR020845">
    <property type="entry name" value="AMP-binding_CS"/>
</dbReference>
<evidence type="ECO:0000256" key="3">
    <source>
        <dbReference type="ARBA" id="ARBA00022553"/>
    </source>
</evidence>
<dbReference type="SUPFAM" id="SSF47336">
    <property type="entry name" value="ACP-like"/>
    <property type="match status" value="1"/>
</dbReference>
<dbReference type="InterPro" id="IPR000873">
    <property type="entry name" value="AMP-dep_synth/lig_dom"/>
</dbReference>
<dbReference type="PANTHER" id="PTHR22754">
    <property type="entry name" value="DISCO-INTERACTING PROTEIN 2 DIP2 -RELATED"/>
    <property type="match status" value="1"/>
</dbReference>
<dbReference type="Gene3D" id="3.40.50.12780">
    <property type="entry name" value="N-terminal domain of ligase-like"/>
    <property type="match status" value="1"/>
</dbReference>
<dbReference type="AlphaFoldDB" id="A0A1D8TYF2"/>
<dbReference type="Gene3D" id="1.10.1200.10">
    <property type="entry name" value="ACP-like"/>
    <property type="match status" value="1"/>
</dbReference>
<dbReference type="GO" id="GO:0031177">
    <property type="term" value="F:phosphopantetheine binding"/>
    <property type="evidence" value="ECO:0007669"/>
    <property type="project" value="InterPro"/>
</dbReference>
<dbReference type="PROSITE" id="PS50075">
    <property type="entry name" value="CARRIER"/>
    <property type="match status" value="1"/>
</dbReference>
<keyword evidence="6" id="KW-0443">Lipid metabolism</keyword>
<dbReference type="InterPro" id="IPR020806">
    <property type="entry name" value="PKS_PP-bd"/>
</dbReference>
<dbReference type="InterPro" id="IPR025110">
    <property type="entry name" value="AMP-bd_C"/>
</dbReference>
<dbReference type="NCBIfam" id="TIGR04020">
    <property type="entry name" value="seco_metab_LLM"/>
    <property type="match status" value="1"/>
</dbReference>
<dbReference type="Pfam" id="PF00501">
    <property type="entry name" value="AMP-binding"/>
    <property type="match status" value="1"/>
</dbReference>
<dbReference type="KEGG" id="mpro:BJP34_27460"/>
<feature type="domain" description="Carrier" evidence="7">
    <location>
        <begin position="983"/>
        <end position="1060"/>
    </location>
</feature>
<dbReference type="STRING" id="1458985.BJP34_27460"/>
<evidence type="ECO:0000256" key="4">
    <source>
        <dbReference type="ARBA" id="ARBA00022598"/>
    </source>
</evidence>
<dbReference type="InterPro" id="IPR036736">
    <property type="entry name" value="ACP-like_sf"/>
</dbReference>
<dbReference type="Gene3D" id="3.20.20.30">
    <property type="entry name" value="Luciferase-like domain"/>
    <property type="match status" value="1"/>
</dbReference>
<dbReference type="Proteomes" id="UP000177870">
    <property type="component" value="Chromosome"/>
</dbReference>
<dbReference type="SMART" id="SM00823">
    <property type="entry name" value="PKS_PP"/>
    <property type="match status" value="1"/>
</dbReference>
<gene>
    <name evidence="8" type="ORF">BJP34_27460</name>
</gene>